<feature type="domain" description="HTH deoR-type" evidence="7">
    <location>
        <begin position="34"/>
        <end position="59"/>
    </location>
</feature>
<dbReference type="InterPro" id="IPR029016">
    <property type="entry name" value="GAF-like_dom_sf"/>
</dbReference>
<evidence type="ECO:0000313" key="8">
    <source>
        <dbReference type="EMBL" id="MDX8419328.1"/>
    </source>
</evidence>
<dbReference type="Gene3D" id="3.30.390.60">
    <property type="entry name" value="Heat-inducible transcription repressor hrca homolog, domain 3"/>
    <property type="match status" value="1"/>
</dbReference>
<keyword evidence="9" id="KW-1185">Reference proteome</keyword>
<dbReference type="Gene3D" id="1.10.10.10">
    <property type="entry name" value="Winged helix-like DNA-binding domain superfamily/Winged helix DNA-binding domain"/>
    <property type="match status" value="1"/>
</dbReference>
<dbReference type="GO" id="GO:0045892">
    <property type="term" value="P:negative regulation of DNA-templated transcription"/>
    <property type="evidence" value="ECO:0007669"/>
    <property type="project" value="UniProtKB-UniRule"/>
</dbReference>
<evidence type="ECO:0000313" key="9">
    <source>
        <dbReference type="Proteomes" id="UP001286174"/>
    </source>
</evidence>
<comment type="similarity">
    <text evidence="5">Belongs to the HrcA family.</text>
</comment>
<dbReference type="InterPro" id="IPR023120">
    <property type="entry name" value="WHTH_transcript_rep_HrcA_IDD"/>
</dbReference>
<evidence type="ECO:0000259" key="7">
    <source>
        <dbReference type="Pfam" id="PF08220"/>
    </source>
</evidence>
<dbReference type="AlphaFoldDB" id="A0AB35U2N5"/>
<keyword evidence="2 5" id="KW-0805">Transcription regulation</keyword>
<keyword evidence="1 5" id="KW-0678">Repressor</keyword>
<proteinExistence type="inferred from homology"/>
<dbReference type="SUPFAM" id="SSF55781">
    <property type="entry name" value="GAF domain-like"/>
    <property type="match status" value="1"/>
</dbReference>
<protein>
    <recommendedName>
        <fullName evidence="5">Heat-inducible transcription repressor HrcA</fullName>
    </recommendedName>
</protein>
<dbReference type="Pfam" id="PF01628">
    <property type="entry name" value="HrcA"/>
    <property type="match status" value="1"/>
</dbReference>
<dbReference type="GO" id="GO:0003677">
    <property type="term" value="F:DNA binding"/>
    <property type="evidence" value="ECO:0007669"/>
    <property type="project" value="InterPro"/>
</dbReference>
<dbReference type="SUPFAM" id="SSF46785">
    <property type="entry name" value="Winged helix' DNA-binding domain"/>
    <property type="match status" value="1"/>
</dbReference>
<keyword evidence="3 5" id="KW-0346">Stress response</keyword>
<keyword evidence="4 5" id="KW-0804">Transcription</keyword>
<dbReference type="InterPro" id="IPR036388">
    <property type="entry name" value="WH-like_DNA-bd_sf"/>
</dbReference>
<dbReference type="PIRSF" id="PIRSF005485">
    <property type="entry name" value="HrcA"/>
    <property type="match status" value="1"/>
</dbReference>
<dbReference type="NCBIfam" id="TIGR00331">
    <property type="entry name" value="hrcA"/>
    <property type="match status" value="1"/>
</dbReference>
<dbReference type="PANTHER" id="PTHR34824">
    <property type="entry name" value="HEAT-INDUCIBLE TRANSCRIPTION REPRESSOR HRCA"/>
    <property type="match status" value="1"/>
</dbReference>
<dbReference type="InterPro" id="IPR001034">
    <property type="entry name" value="DeoR_HTH"/>
</dbReference>
<gene>
    <name evidence="5 8" type="primary">hrcA</name>
    <name evidence="8" type="ORF">MOZ60_04375</name>
</gene>
<feature type="domain" description="Heat-inducible transcription repressor HrcA C-terminal" evidence="6">
    <location>
        <begin position="104"/>
        <end position="322"/>
    </location>
</feature>
<dbReference type="GO" id="GO:0003700">
    <property type="term" value="F:DNA-binding transcription factor activity"/>
    <property type="evidence" value="ECO:0007669"/>
    <property type="project" value="InterPro"/>
</dbReference>
<evidence type="ECO:0000259" key="6">
    <source>
        <dbReference type="Pfam" id="PF01628"/>
    </source>
</evidence>
<accession>A0AB35U2N5</accession>
<dbReference type="InterPro" id="IPR021153">
    <property type="entry name" value="HrcA_C"/>
</dbReference>
<dbReference type="RefSeq" id="WP_370595787.1">
    <property type="nucleotide sequence ID" value="NZ_JALBUR010000007.1"/>
</dbReference>
<name>A0AB35U2N5_9FIRM</name>
<dbReference type="InterPro" id="IPR036390">
    <property type="entry name" value="WH_DNA-bd_sf"/>
</dbReference>
<dbReference type="EMBL" id="JALBUR010000007">
    <property type="protein sequence ID" value="MDX8419328.1"/>
    <property type="molecule type" value="Genomic_DNA"/>
</dbReference>
<evidence type="ECO:0000256" key="4">
    <source>
        <dbReference type="ARBA" id="ARBA00023163"/>
    </source>
</evidence>
<dbReference type="HAMAP" id="MF_00081">
    <property type="entry name" value="HrcA"/>
    <property type="match status" value="1"/>
</dbReference>
<evidence type="ECO:0000256" key="3">
    <source>
        <dbReference type="ARBA" id="ARBA00023016"/>
    </source>
</evidence>
<comment type="caution">
    <text evidence="8">The sequence shown here is derived from an EMBL/GenBank/DDBJ whole genome shotgun (WGS) entry which is preliminary data.</text>
</comment>
<comment type="function">
    <text evidence="5">Negative regulator of class I heat shock genes (grpE-dnaK-dnaJ and groELS operons). Prevents heat-shock induction of these operons.</text>
</comment>
<dbReference type="InterPro" id="IPR002571">
    <property type="entry name" value="HrcA"/>
</dbReference>
<evidence type="ECO:0000256" key="1">
    <source>
        <dbReference type="ARBA" id="ARBA00022491"/>
    </source>
</evidence>
<dbReference type="PANTHER" id="PTHR34824:SF1">
    <property type="entry name" value="HEAT-INDUCIBLE TRANSCRIPTION REPRESSOR HRCA"/>
    <property type="match status" value="1"/>
</dbReference>
<dbReference type="Gene3D" id="3.30.450.40">
    <property type="match status" value="1"/>
</dbReference>
<evidence type="ECO:0000256" key="5">
    <source>
        <dbReference type="HAMAP-Rule" id="MF_00081"/>
    </source>
</evidence>
<evidence type="ECO:0000256" key="2">
    <source>
        <dbReference type="ARBA" id="ARBA00023015"/>
    </source>
</evidence>
<reference evidence="8 9" key="1">
    <citation type="submission" date="2022-03" db="EMBL/GenBank/DDBJ databases">
        <title>Novel taxa within the pig intestine.</title>
        <authorList>
            <person name="Wylensek D."/>
            <person name="Bishof K."/>
            <person name="Afrizal A."/>
            <person name="Clavel T."/>
        </authorList>
    </citation>
    <scope>NUCLEOTIDE SEQUENCE [LARGE SCALE GENOMIC DNA]</scope>
    <source>
        <strain evidence="8 9">CLA-KB-P133</strain>
    </source>
</reference>
<sequence>MLTPRRIEIFKAIVDEYIKTAEPVGSKALQQKYHLSYSSATIRNDMQALEEMGYLEKTHTSSGRIPSTLGYKFYCENLLNEAQMDKKMEVAISSAFDVSNMNIEEAVHQSCRILSEMTNMTAGAIGPDSSEQQLEHIKLFQVDPRNCVGVFITNTGHTETKNFHFDDDIPFSDMESCTDILNRELHGVPIDELPERMKEVRPELNSNVQKHDILFAAFVKAFVKFASDNVYFSGKDRILYQPEFEDIDKLKKLMGLLEDSSSDAWRQLPHEKNAVAVTTQQGAHLTWIDDVAVVSSPFKVHDGEHGRLVVVGPSRMNYDKVVAMIQYAAKLIEKMYDDSDEGGSSHQK</sequence>
<dbReference type="Pfam" id="PF08220">
    <property type="entry name" value="HTH_DeoR"/>
    <property type="match status" value="1"/>
</dbReference>
<organism evidence="8 9">
    <name type="scientific">Grylomicrobium aquisgranensis</name>
    <dbReference type="NCBI Taxonomy" id="2926318"/>
    <lineage>
        <taxon>Bacteria</taxon>
        <taxon>Bacillati</taxon>
        <taxon>Bacillota</taxon>
        <taxon>Erysipelotrichia</taxon>
        <taxon>Erysipelotrichales</taxon>
        <taxon>Erysipelotrichaceae</taxon>
        <taxon>Grylomicrobium</taxon>
    </lineage>
</organism>
<dbReference type="Proteomes" id="UP001286174">
    <property type="component" value="Unassembled WGS sequence"/>
</dbReference>